<reference evidence="2 3" key="1">
    <citation type="journal article" date="2017" name="Water Res.">
        <title>Comammox in drinking water systems.</title>
        <authorList>
            <person name="Wang Y."/>
            <person name="Ma L."/>
            <person name="Mao Y."/>
            <person name="Jiang X."/>
            <person name="Xia Y."/>
            <person name="Yu K."/>
            <person name="Li B."/>
            <person name="Zhang T."/>
        </authorList>
    </citation>
    <scope>NUCLEOTIDE SEQUENCE [LARGE SCALE GENOMIC DNA]</scope>
    <source>
        <strain evidence="2">SG_bin8</strain>
    </source>
</reference>
<dbReference type="Proteomes" id="UP000192872">
    <property type="component" value="Unassembled WGS sequence"/>
</dbReference>
<dbReference type="AlphaFoldDB" id="A0A1W9I0L7"/>
<feature type="chain" id="PRO_5012777734" evidence="1">
    <location>
        <begin position="21"/>
        <end position="131"/>
    </location>
</feature>
<comment type="caution">
    <text evidence="2">The sequence shown here is derived from an EMBL/GenBank/DDBJ whole genome shotgun (WGS) entry which is preliminary data.</text>
</comment>
<protein>
    <submittedName>
        <fullName evidence="2">Uncharacterized protein</fullName>
    </submittedName>
</protein>
<proteinExistence type="predicted"/>
<evidence type="ECO:0000313" key="3">
    <source>
        <dbReference type="Proteomes" id="UP000192872"/>
    </source>
</evidence>
<evidence type="ECO:0000313" key="2">
    <source>
        <dbReference type="EMBL" id="OQW52974.1"/>
    </source>
</evidence>
<sequence length="131" mass="14502">MRFRVCAVLGIFALATAGFAQSPGDTPISGRDIKLLIEGRRIYLKVPAGGEFPLYYRPGGVVDGTGKAAGLGIFARVSDEGKWWVSGDQLCQQWQTYENGKRFCFRLYQRDDGQLSWHRDDGLKGLARIGS</sequence>
<dbReference type="STRING" id="1827387.A4S15_06165"/>
<dbReference type="RefSeq" id="WP_376803765.1">
    <property type="nucleotide sequence ID" value="NZ_LWDL01000011.1"/>
</dbReference>
<feature type="signal peptide" evidence="1">
    <location>
        <begin position="1"/>
        <end position="20"/>
    </location>
</feature>
<name>A0A1W9I0L7_9HYPH</name>
<gene>
    <name evidence="2" type="ORF">A4S15_06165</name>
</gene>
<organism evidence="2 3">
    <name type="scientific">Candidatus Raskinella chloraquaticus</name>
    <dbReference type="NCBI Taxonomy" id="1951219"/>
    <lineage>
        <taxon>Bacteria</taxon>
        <taxon>Pseudomonadati</taxon>
        <taxon>Pseudomonadota</taxon>
        <taxon>Alphaproteobacteria</taxon>
        <taxon>Hyphomicrobiales</taxon>
        <taxon>Phreatobacteraceae</taxon>
        <taxon>Candidatus Raskinella</taxon>
    </lineage>
</organism>
<dbReference type="EMBL" id="LWDL01000011">
    <property type="protein sequence ID" value="OQW52974.1"/>
    <property type="molecule type" value="Genomic_DNA"/>
</dbReference>
<accession>A0A1W9I0L7</accession>
<evidence type="ECO:0000256" key="1">
    <source>
        <dbReference type="SAM" id="SignalP"/>
    </source>
</evidence>
<keyword evidence="1" id="KW-0732">Signal</keyword>